<dbReference type="InterPro" id="IPR035440">
    <property type="entry name" value="4HB_MCP_dom_sf"/>
</dbReference>
<keyword evidence="9 11" id="KW-0807">Transducer</keyword>
<dbReference type="Gene3D" id="1.10.287.950">
    <property type="entry name" value="Methyl-accepting chemotaxis protein"/>
    <property type="match status" value="1"/>
</dbReference>
<dbReference type="GO" id="GO:0007165">
    <property type="term" value="P:signal transduction"/>
    <property type="evidence" value="ECO:0007669"/>
    <property type="project" value="UniProtKB-KW"/>
</dbReference>
<evidence type="ECO:0000256" key="4">
    <source>
        <dbReference type="ARBA" id="ARBA00022500"/>
    </source>
</evidence>
<reference evidence="15" key="1">
    <citation type="submission" date="2018-05" db="EMBL/GenBank/DDBJ databases">
        <authorList>
            <person name="Li Y."/>
        </authorList>
    </citation>
    <scope>NUCLEOTIDE SEQUENCE [LARGE SCALE GENOMIC DNA]</scope>
    <source>
        <strain evidence="15">3d-2-2</strain>
    </source>
</reference>
<evidence type="ECO:0000256" key="10">
    <source>
        <dbReference type="ARBA" id="ARBA00029447"/>
    </source>
</evidence>
<evidence type="ECO:0000256" key="7">
    <source>
        <dbReference type="ARBA" id="ARBA00022989"/>
    </source>
</evidence>
<dbReference type="Pfam" id="PF00015">
    <property type="entry name" value="MCPsignal"/>
    <property type="match status" value="1"/>
</dbReference>
<dbReference type="Proteomes" id="UP000245212">
    <property type="component" value="Unassembled WGS sequence"/>
</dbReference>
<dbReference type="SUPFAM" id="SSF47170">
    <property type="entry name" value="Aspartate receptor, ligand-binding domain"/>
    <property type="match status" value="1"/>
</dbReference>
<evidence type="ECO:0000256" key="3">
    <source>
        <dbReference type="ARBA" id="ARBA00022481"/>
    </source>
</evidence>
<dbReference type="EMBL" id="QETA01000001">
    <property type="protein sequence ID" value="PWF25501.1"/>
    <property type="molecule type" value="Genomic_DNA"/>
</dbReference>
<keyword evidence="5" id="KW-0997">Cell inner membrane</keyword>
<evidence type="ECO:0000256" key="1">
    <source>
        <dbReference type="ARBA" id="ARBA00004429"/>
    </source>
</evidence>
<evidence type="ECO:0000259" key="12">
    <source>
        <dbReference type="PROSITE" id="PS50111"/>
    </source>
</evidence>
<dbReference type="GO" id="GO:0004888">
    <property type="term" value="F:transmembrane signaling receptor activity"/>
    <property type="evidence" value="ECO:0007669"/>
    <property type="project" value="InterPro"/>
</dbReference>
<proteinExistence type="inferred from homology"/>
<evidence type="ECO:0000256" key="2">
    <source>
        <dbReference type="ARBA" id="ARBA00022475"/>
    </source>
</evidence>
<protein>
    <submittedName>
        <fullName evidence="14">Methyl-accepting chemotaxis protein</fullName>
    </submittedName>
</protein>
<keyword evidence="15" id="KW-1185">Reference proteome</keyword>
<keyword evidence="7" id="KW-1133">Transmembrane helix</keyword>
<comment type="caution">
    <text evidence="14">The sequence shown here is derived from an EMBL/GenBank/DDBJ whole genome shotgun (WGS) entry which is preliminary data.</text>
</comment>
<evidence type="ECO:0000256" key="11">
    <source>
        <dbReference type="PROSITE-ProRule" id="PRU00284"/>
    </source>
</evidence>
<feature type="domain" description="Methyl-accepting transducer" evidence="12">
    <location>
        <begin position="275"/>
        <end position="504"/>
    </location>
</feature>
<dbReference type="InterPro" id="IPR004089">
    <property type="entry name" value="MCPsignal_dom"/>
</dbReference>
<keyword evidence="2" id="KW-1003">Cell membrane</keyword>
<name>A0A2V1K341_9BURK</name>
<dbReference type="InterPro" id="IPR051310">
    <property type="entry name" value="MCP_chemotaxis"/>
</dbReference>
<dbReference type="CDD" id="cd06225">
    <property type="entry name" value="HAMP"/>
    <property type="match status" value="1"/>
</dbReference>
<keyword evidence="8" id="KW-0472">Membrane</keyword>
<sequence length="547" mass="58678">MTVTMFKNLRINAALLLVLLGFVGLFGLSGGAGLLMLKENRQLIANLSRYGIEQANDLSDASLQLFRSRVALINAKTDMEGGLAEQRDTALQQADILLQGSLARFEHFRQSIDNPDDPTYQNIQASYQALAESGLKPLAAALKSWNGIEANRIVDQVLEPATADFMAALEAFQQTNRTLAQRSAEQAAGISDTARYALFACLALALLMALGAHRLFRHAMLRPLSSMQRHVSYMADGDLRARLPRGGRNEIGTLLDGFNHMQDNLVHTVTAVRAEADAMHADTEHIAQRSHMISEQIGRQADALTQADHAIEHLTSVVEQSSQHAQEATTLAHHAQATATTGHEAVAQVVSTMDEIASSAKRINAIVQLINGIATQTNLLALNAAVEAARAGQNGKGFAVVAAEVRELAQRSSQAANEIKALIDASDRSVTAGAGQVHQAGVAMDAILKAVHAVNDRIGWISDAAQRQTQDIAAVKEIVGTVKADTGQNMKLVQQTAGAAGKLTEQAQRLHEMTAAFRTEASIEPDSNIRVDPSHLERIPVALLQAA</sequence>
<evidence type="ECO:0000313" key="15">
    <source>
        <dbReference type="Proteomes" id="UP000245212"/>
    </source>
</evidence>
<keyword evidence="6" id="KW-0812">Transmembrane</keyword>
<feature type="domain" description="HAMP" evidence="13">
    <location>
        <begin position="218"/>
        <end position="270"/>
    </location>
</feature>
<keyword evidence="3" id="KW-0488">Methylation</keyword>
<accession>A0A2V1K341</accession>
<dbReference type="SUPFAM" id="SSF58104">
    <property type="entry name" value="Methyl-accepting chemotaxis protein (MCP) signaling domain"/>
    <property type="match status" value="1"/>
</dbReference>
<dbReference type="GO" id="GO:0006935">
    <property type="term" value="P:chemotaxis"/>
    <property type="evidence" value="ECO:0007669"/>
    <property type="project" value="UniProtKB-KW"/>
</dbReference>
<dbReference type="RefSeq" id="WP_109060904.1">
    <property type="nucleotide sequence ID" value="NZ_QETA01000001.1"/>
</dbReference>
<evidence type="ECO:0000256" key="8">
    <source>
        <dbReference type="ARBA" id="ARBA00023136"/>
    </source>
</evidence>
<dbReference type="InterPro" id="IPR004090">
    <property type="entry name" value="Chemotax_Me-accpt_rcpt"/>
</dbReference>
<comment type="subcellular location">
    <subcellularLocation>
        <location evidence="1">Cell inner membrane</location>
        <topology evidence="1">Multi-pass membrane protein</topology>
    </subcellularLocation>
</comment>
<dbReference type="GO" id="GO:0005886">
    <property type="term" value="C:plasma membrane"/>
    <property type="evidence" value="ECO:0007669"/>
    <property type="project" value="UniProtKB-SubCell"/>
</dbReference>
<dbReference type="PANTHER" id="PTHR43531">
    <property type="entry name" value="PROTEIN ICFG"/>
    <property type="match status" value="1"/>
</dbReference>
<evidence type="ECO:0000313" key="14">
    <source>
        <dbReference type="EMBL" id="PWF25501.1"/>
    </source>
</evidence>
<organism evidence="14 15">
    <name type="scientific">Corticimicrobacter populi</name>
    <dbReference type="NCBI Taxonomy" id="2175229"/>
    <lineage>
        <taxon>Bacteria</taxon>
        <taxon>Pseudomonadati</taxon>
        <taxon>Pseudomonadota</taxon>
        <taxon>Betaproteobacteria</taxon>
        <taxon>Burkholderiales</taxon>
        <taxon>Alcaligenaceae</taxon>
        <taxon>Corticimicrobacter</taxon>
    </lineage>
</organism>
<dbReference type="AlphaFoldDB" id="A0A2V1K341"/>
<dbReference type="FunFam" id="1.10.287.950:FF:000001">
    <property type="entry name" value="Methyl-accepting chemotaxis sensory transducer"/>
    <property type="match status" value="1"/>
</dbReference>
<dbReference type="Pfam" id="PF00672">
    <property type="entry name" value="HAMP"/>
    <property type="match status" value="1"/>
</dbReference>
<keyword evidence="4" id="KW-0145">Chemotaxis</keyword>
<dbReference type="InterPro" id="IPR003122">
    <property type="entry name" value="Tar_rcpt_lig-bd"/>
</dbReference>
<dbReference type="PROSITE" id="PS50111">
    <property type="entry name" value="CHEMOTAXIS_TRANSDUC_2"/>
    <property type="match status" value="1"/>
</dbReference>
<evidence type="ECO:0000256" key="5">
    <source>
        <dbReference type="ARBA" id="ARBA00022519"/>
    </source>
</evidence>
<comment type="similarity">
    <text evidence="10">Belongs to the methyl-accepting chemotaxis (MCP) protein family.</text>
</comment>
<evidence type="ECO:0000259" key="13">
    <source>
        <dbReference type="PROSITE" id="PS50885"/>
    </source>
</evidence>
<evidence type="ECO:0000256" key="9">
    <source>
        <dbReference type="ARBA" id="ARBA00023224"/>
    </source>
</evidence>
<dbReference type="InterPro" id="IPR003660">
    <property type="entry name" value="HAMP_dom"/>
</dbReference>
<gene>
    <name evidence="14" type="ORF">DD235_05105</name>
</gene>
<dbReference type="PRINTS" id="PR00260">
    <property type="entry name" value="CHEMTRNSDUCR"/>
</dbReference>
<dbReference type="SMART" id="SM00304">
    <property type="entry name" value="HAMP"/>
    <property type="match status" value="1"/>
</dbReference>
<dbReference type="SMART" id="SM00283">
    <property type="entry name" value="MA"/>
    <property type="match status" value="1"/>
</dbReference>
<dbReference type="Pfam" id="PF02203">
    <property type="entry name" value="TarH"/>
    <property type="match status" value="1"/>
</dbReference>
<dbReference type="PROSITE" id="PS50885">
    <property type="entry name" value="HAMP"/>
    <property type="match status" value="1"/>
</dbReference>
<evidence type="ECO:0000256" key="6">
    <source>
        <dbReference type="ARBA" id="ARBA00022692"/>
    </source>
</evidence>
<dbReference type="PANTHER" id="PTHR43531:SF7">
    <property type="entry name" value="AEROTAXIS RECEPTOR"/>
    <property type="match status" value="1"/>
</dbReference>